<dbReference type="OrthoDB" id="6200718at2"/>
<protein>
    <recommendedName>
        <fullName evidence="1">DUF4240 domain-containing protein</fullName>
    </recommendedName>
</protein>
<dbReference type="InterPro" id="IPR025334">
    <property type="entry name" value="DUF4240"/>
</dbReference>
<keyword evidence="3" id="KW-1185">Reference proteome</keyword>
<reference evidence="2" key="1">
    <citation type="journal article" date="2014" name="Genome Announc.">
        <title>Draft Genome Sequence of Clostridium straminisolvens Strain JCM 21531T, Isolated from a Cellulose-Degrading Bacterial Community.</title>
        <authorList>
            <person name="Yuki M."/>
            <person name="Oshima K."/>
            <person name="Suda W."/>
            <person name="Sakamoto M."/>
            <person name="Kitamura K."/>
            <person name="Iida T."/>
            <person name="Hattori M."/>
            <person name="Ohkuma M."/>
        </authorList>
    </citation>
    <scope>NUCLEOTIDE SEQUENCE [LARGE SCALE GENOMIC DNA]</scope>
    <source>
        <strain evidence="2">JCM 21531</strain>
    </source>
</reference>
<name>W4V9T0_9FIRM</name>
<organism evidence="2 3">
    <name type="scientific">Acetivibrio straminisolvens JCM 21531</name>
    <dbReference type="NCBI Taxonomy" id="1294263"/>
    <lineage>
        <taxon>Bacteria</taxon>
        <taxon>Bacillati</taxon>
        <taxon>Bacillota</taxon>
        <taxon>Clostridia</taxon>
        <taxon>Eubacteriales</taxon>
        <taxon>Oscillospiraceae</taxon>
        <taxon>Acetivibrio</taxon>
    </lineage>
</organism>
<feature type="domain" description="DUF4240" evidence="1">
    <location>
        <begin position="1"/>
        <end position="126"/>
    </location>
</feature>
<dbReference type="EMBL" id="BAVR01000058">
    <property type="protein sequence ID" value="GAE90185.1"/>
    <property type="molecule type" value="Genomic_DNA"/>
</dbReference>
<dbReference type="RefSeq" id="WP_038290746.1">
    <property type="nucleotide sequence ID" value="NZ_BAVR01000058.1"/>
</dbReference>
<comment type="caution">
    <text evidence="2">The sequence shown here is derived from an EMBL/GenBank/DDBJ whole genome shotgun (WGS) entry which is preliminary data.</text>
</comment>
<dbReference type="Proteomes" id="UP000019109">
    <property type="component" value="Unassembled WGS sequence"/>
</dbReference>
<sequence length="170" mass="20068">MNDNKFWELIDDSKRKSKGDPEKQIEFLVSNIAELPEQEIYEFDKIFYKYYVASYTSELWAAAYIINGGCSDDGFDYFRGWLISQGKEVYENALKEPESLAEVISEDEAGNIDFEDILYVSFDAYKLKTGKDDFYDKVQRTECPEIELTWSENEEVLEEMFPKLVKKFWQ</sequence>
<evidence type="ECO:0000313" key="3">
    <source>
        <dbReference type="Proteomes" id="UP000019109"/>
    </source>
</evidence>
<evidence type="ECO:0000313" key="2">
    <source>
        <dbReference type="EMBL" id="GAE90185.1"/>
    </source>
</evidence>
<evidence type="ECO:0000259" key="1">
    <source>
        <dbReference type="Pfam" id="PF14024"/>
    </source>
</evidence>
<accession>W4V9T0</accession>
<proteinExistence type="predicted"/>
<dbReference type="AlphaFoldDB" id="W4V9T0"/>
<gene>
    <name evidence="2" type="ORF">JCM21531_3775</name>
</gene>
<dbReference type="Pfam" id="PF14024">
    <property type="entry name" value="DUF4240"/>
    <property type="match status" value="1"/>
</dbReference>
<dbReference type="STRING" id="1294263.JCM21531_3775"/>